<comment type="caution">
    <text evidence="1">The sequence shown here is derived from an EMBL/GenBank/DDBJ whole genome shotgun (WGS) entry which is preliminary data.</text>
</comment>
<dbReference type="EMBL" id="JABBFW010000007">
    <property type="protein sequence ID" value="NML15744.1"/>
    <property type="molecule type" value="Genomic_DNA"/>
</dbReference>
<proteinExistence type="predicted"/>
<accession>A0A848F853</accession>
<gene>
    <name evidence="1" type="ORF">HHL10_12260</name>
</gene>
<sequence>MERKSFIGLGLVVAVLCRVDSACSQSFLPFNPNVSHVKIESIWGVWEEESVGTVFRLSAAARTETDLSGPPRSGTLVDVWETYRNDSTGAYGARYASDCFVGGATVSVQVESAHFSALLDMSKCLSQGGNIYDPASNTWSAWSFPAAFPVILDIANATGGSKSNSVGVRKNLVSGEQTKYNCQSNTGDGGVRQMSVGAVTKPMNSVGQFTAEVCKSI</sequence>
<dbReference type="AlphaFoldDB" id="A0A848F853"/>
<protein>
    <submittedName>
        <fullName evidence="1">Uncharacterized protein</fullName>
    </submittedName>
</protein>
<name>A0A848F853_9BURK</name>
<organism evidence="1 2">
    <name type="scientific">Azohydromonas caseinilytica</name>
    <dbReference type="NCBI Taxonomy" id="2728836"/>
    <lineage>
        <taxon>Bacteria</taxon>
        <taxon>Pseudomonadati</taxon>
        <taxon>Pseudomonadota</taxon>
        <taxon>Betaproteobacteria</taxon>
        <taxon>Burkholderiales</taxon>
        <taxon>Sphaerotilaceae</taxon>
        <taxon>Azohydromonas</taxon>
    </lineage>
</organism>
<keyword evidence="2" id="KW-1185">Reference proteome</keyword>
<evidence type="ECO:0000313" key="2">
    <source>
        <dbReference type="Proteomes" id="UP000574067"/>
    </source>
</evidence>
<dbReference type="Proteomes" id="UP000574067">
    <property type="component" value="Unassembled WGS sequence"/>
</dbReference>
<evidence type="ECO:0000313" key="1">
    <source>
        <dbReference type="EMBL" id="NML15744.1"/>
    </source>
</evidence>
<reference evidence="1 2" key="1">
    <citation type="submission" date="2020-04" db="EMBL/GenBank/DDBJ databases">
        <title>Azohydromonas sp. isolated from soil.</title>
        <authorList>
            <person name="Dahal R.H."/>
        </authorList>
    </citation>
    <scope>NUCLEOTIDE SEQUENCE [LARGE SCALE GENOMIC DNA]</scope>
    <source>
        <strain evidence="1 2">G-1-1-14</strain>
    </source>
</reference>
<dbReference type="RefSeq" id="WP_169160651.1">
    <property type="nucleotide sequence ID" value="NZ_JABBFW010000007.1"/>
</dbReference>